<evidence type="ECO:0000313" key="3">
    <source>
        <dbReference type="Proteomes" id="UP001367508"/>
    </source>
</evidence>
<evidence type="ECO:0000256" key="1">
    <source>
        <dbReference type="SAM" id="MobiDB-lite"/>
    </source>
</evidence>
<accession>A0AAN9PPE6</accession>
<keyword evidence="3" id="KW-1185">Reference proteome</keyword>
<organism evidence="2 3">
    <name type="scientific">Canavalia gladiata</name>
    <name type="common">Sword bean</name>
    <name type="synonym">Dolichos gladiatus</name>
    <dbReference type="NCBI Taxonomy" id="3824"/>
    <lineage>
        <taxon>Eukaryota</taxon>
        <taxon>Viridiplantae</taxon>
        <taxon>Streptophyta</taxon>
        <taxon>Embryophyta</taxon>
        <taxon>Tracheophyta</taxon>
        <taxon>Spermatophyta</taxon>
        <taxon>Magnoliopsida</taxon>
        <taxon>eudicotyledons</taxon>
        <taxon>Gunneridae</taxon>
        <taxon>Pentapetalae</taxon>
        <taxon>rosids</taxon>
        <taxon>fabids</taxon>
        <taxon>Fabales</taxon>
        <taxon>Fabaceae</taxon>
        <taxon>Papilionoideae</taxon>
        <taxon>50 kb inversion clade</taxon>
        <taxon>NPAAA clade</taxon>
        <taxon>indigoferoid/millettioid clade</taxon>
        <taxon>Phaseoleae</taxon>
        <taxon>Canavalia</taxon>
    </lineage>
</organism>
<gene>
    <name evidence="2" type="ORF">VNO77_42816</name>
</gene>
<dbReference type="AlphaFoldDB" id="A0AAN9PPE6"/>
<dbReference type="Proteomes" id="UP001367508">
    <property type="component" value="Unassembled WGS sequence"/>
</dbReference>
<name>A0AAN9PPE6_CANGL</name>
<feature type="region of interest" description="Disordered" evidence="1">
    <location>
        <begin position="28"/>
        <end position="81"/>
    </location>
</feature>
<evidence type="ECO:0000313" key="2">
    <source>
        <dbReference type="EMBL" id="KAK7304922.1"/>
    </source>
</evidence>
<comment type="caution">
    <text evidence="2">The sequence shown here is derived from an EMBL/GenBank/DDBJ whole genome shotgun (WGS) entry which is preliminary data.</text>
</comment>
<protein>
    <submittedName>
        <fullName evidence="2">Uncharacterized protein</fullName>
    </submittedName>
</protein>
<feature type="compositionally biased region" description="Basic and acidic residues" evidence="1">
    <location>
        <begin position="59"/>
        <end position="69"/>
    </location>
</feature>
<sequence length="81" mass="8965">MPFLFLSGLIMCRRELKSKKIVLVSPSTTIYNMGGSSDPKKTSNSIGEKQKPPPKNPKNQKDNEKDKKTKNVKSGLGTENT</sequence>
<reference evidence="2 3" key="1">
    <citation type="submission" date="2024-01" db="EMBL/GenBank/DDBJ databases">
        <title>The genomes of 5 underutilized Papilionoideae crops provide insights into root nodulation and disease resistanc.</title>
        <authorList>
            <person name="Jiang F."/>
        </authorList>
    </citation>
    <scope>NUCLEOTIDE SEQUENCE [LARGE SCALE GENOMIC DNA]</scope>
    <source>
        <strain evidence="2">LVBAO_FW01</strain>
        <tissue evidence="2">Leaves</tissue>
    </source>
</reference>
<dbReference type="EMBL" id="JAYMYQ010000011">
    <property type="protein sequence ID" value="KAK7304922.1"/>
    <property type="molecule type" value="Genomic_DNA"/>
</dbReference>
<proteinExistence type="predicted"/>